<dbReference type="Pfam" id="PF12838">
    <property type="entry name" value="Fer4_7"/>
    <property type="match status" value="1"/>
</dbReference>
<dbReference type="Proteomes" id="UP000632659">
    <property type="component" value="Unassembled WGS sequence"/>
</dbReference>
<keyword evidence="4 10" id="KW-0677">Repeat</keyword>
<dbReference type="GO" id="GO:0022900">
    <property type="term" value="P:electron transport chain"/>
    <property type="evidence" value="ECO:0007669"/>
    <property type="project" value="UniProtKB-UniRule"/>
</dbReference>
<dbReference type="EMBL" id="JACRTL010000001">
    <property type="protein sequence ID" value="MBC8610306.1"/>
    <property type="molecule type" value="Genomic_DNA"/>
</dbReference>
<dbReference type="PROSITE" id="PS51656">
    <property type="entry name" value="4FE4S"/>
    <property type="match status" value="1"/>
</dbReference>
<dbReference type="SUPFAM" id="SSF54862">
    <property type="entry name" value="4Fe-4S ferredoxins"/>
    <property type="match status" value="1"/>
</dbReference>
<keyword evidence="9 10" id="KW-0472">Membrane</keyword>
<feature type="binding site" evidence="10">
    <location>
        <position position="51"/>
    </location>
    <ligand>
        <name>[4Fe-4S] cluster</name>
        <dbReference type="ChEBI" id="CHEBI:49883"/>
        <label>1</label>
    </ligand>
</feature>
<dbReference type="Pfam" id="PF00037">
    <property type="entry name" value="Fer4"/>
    <property type="match status" value="1"/>
</dbReference>
<feature type="binding site" evidence="10">
    <location>
        <position position="170"/>
    </location>
    <ligand>
        <name>[4Fe-4S] cluster</name>
        <dbReference type="ChEBI" id="CHEBI:49883"/>
        <label>3</label>
    </ligand>
</feature>
<dbReference type="GO" id="GO:0005886">
    <property type="term" value="C:plasma membrane"/>
    <property type="evidence" value="ECO:0007669"/>
    <property type="project" value="UniProtKB-SubCell"/>
</dbReference>
<dbReference type="AlphaFoldDB" id="A0A8J6PD60"/>
<name>A0A8J6PD60_9FIRM</name>
<dbReference type="GO" id="GO:0051539">
    <property type="term" value="F:4 iron, 4 sulfur cluster binding"/>
    <property type="evidence" value="ECO:0007669"/>
    <property type="project" value="UniProtKB-UniRule"/>
</dbReference>
<feature type="binding site" evidence="10">
    <location>
        <position position="176"/>
    </location>
    <ligand>
        <name>[4Fe-4S] cluster</name>
        <dbReference type="ChEBI" id="CHEBI:49883"/>
        <label>3</label>
    </ligand>
</feature>
<feature type="domain" description="4Fe-4S ferredoxin-type" evidence="11">
    <location>
        <begin position="204"/>
        <end position="234"/>
    </location>
</feature>
<feature type="domain" description="4Fe-4S ferredoxin-type" evidence="11">
    <location>
        <begin position="161"/>
        <end position="190"/>
    </location>
</feature>
<dbReference type="InterPro" id="IPR007202">
    <property type="entry name" value="4Fe-4S_dom"/>
</dbReference>
<feature type="binding site" evidence="10">
    <location>
        <position position="180"/>
    </location>
    <ligand>
        <name>[4Fe-4S] cluster</name>
        <dbReference type="ChEBI" id="CHEBI:49883"/>
        <label>2</label>
    </ligand>
</feature>
<keyword evidence="1 10" id="KW-0813">Transport</keyword>
<comment type="similarity">
    <text evidence="10">Belongs to the 4Fe4S bacterial-type ferredoxin family. RnfB subfamily.</text>
</comment>
<dbReference type="CDD" id="cd10549">
    <property type="entry name" value="MtMvhB_like"/>
    <property type="match status" value="1"/>
</dbReference>
<evidence type="ECO:0000256" key="8">
    <source>
        <dbReference type="ARBA" id="ARBA00023014"/>
    </source>
</evidence>
<evidence type="ECO:0000256" key="10">
    <source>
        <dbReference type="HAMAP-Rule" id="MF_00463"/>
    </source>
</evidence>
<keyword evidence="7 10" id="KW-0408">Iron</keyword>
<organism evidence="13 14">
    <name type="scientific">Massiliimalia timonensis</name>
    <dbReference type="NCBI Taxonomy" id="1987501"/>
    <lineage>
        <taxon>Bacteria</taxon>
        <taxon>Bacillati</taxon>
        <taxon>Bacillota</taxon>
        <taxon>Clostridia</taxon>
        <taxon>Eubacteriales</taxon>
        <taxon>Oscillospiraceae</taxon>
        <taxon>Massiliimalia</taxon>
    </lineage>
</organism>
<comment type="cofactor">
    <cofactor evidence="10">
        <name>[4Fe-4S] cluster</name>
        <dbReference type="ChEBI" id="CHEBI:49883"/>
    </cofactor>
    <text evidence="10">Binds 3 [4Fe-4S] clusters.</text>
</comment>
<keyword evidence="6 10" id="KW-0249">Electron transport</keyword>
<evidence type="ECO:0000259" key="12">
    <source>
        <dbReference type="PROSITE" id="PS51656"/>
    </source>
</evidence>
<feature type="binding site" evidence="10">
    <location>
        <position position="141"/>
    </location>
    <ligand>
        <name>[4Fe-4S] cluster</name>
        <dbReference type="ChEBI" id="CHEBI:49883"/>
        <label>2</label>
    </ligand>
</feature>
<dbReference type="PROSITE" id="PS51379">
    <property type="entry name" value="4FE4S_FER_2"/>
    <property type="match status" value="3"/>
</dbReference>
<comment type="subcellular location">
    <subcellularLocation>
        <location evidence="10">Cell membrane</location>
    </subcellularLocation>
</comment>
<evidence type="ECO:0000256" key="3">
    <source>
        <dbReference type="ARBA" id="ARBA00022723"/>
    </source>
</evidence>
<feature type="binding site" evidence="10">
    <location>
        <position position="56"/>
    </location>
    <ligand>
        <name>[4Fe-4S] cluster</name>
        <dbReference type="ChEBI" id="CHEBI:49883"/>
        <label>1</label>
    </ligand>
</feature>
<feature type="binding site" evidence="10">
    <location>
        <position position="173"/>
    </location>
    <ligand>
        <name>[4Fe-4S] cluster</name>
        <dbReference type="ChEBI" id="CHEBI:49883"/>
        <label>3</label>
    </ligand>
</feature>
<dbReference type="GO" id="GO:0009055">
    <property type="term" value="F:electron transfer activity"/>
    <property type="evidence" value="ECO:0007669"/>
    <property type="project" value="InterPro"/>
</dbReference>
<evidence type="ECO:0000313" key="14">
    <source>
        <dbReference type="Proteomes" id="UP000632659"/>
    </source>
</evidence>
<dbReference type="Gene3D" id="3.30.70.20">
    <property type="match status" value="2"/>
</dbReference>
<dbReference type="InterPro" id="IPR017896">
    <property type="entry name" value="4Fe4S_Fe-S-bd"/>
</dbReference>
<feature type="binding site" evidence="10">
    <location>
        <position position="151"/>
    </location>
    <ligand>
        <name>[4Fe-4S] cluster</name>
        <dbReference type="ChEBI" id="CHEBI:49883"/>
        <label>3</label>
    </ligand>
</feature>
<evidence type="ECO:0000256" key="5">
    <source>
        <dbReference type="ARBA" id="ARBA00022967"/>
    </source>
</evidence>
<evidence type="ECO:0000256" key="4">
    <source>
        <dbReference type="ARBA" id="ARBA00022737"/>
    </source>
</evidence>
<feature type="domain" description="4Fe-4S ferredoxin-type" evidence="11">
    <location>
        <begin position="235"/>
        <end position="264"/>
    </location>
</feature>
<dbReference type="PANTHER" id="PTHR43560">
    <property type="entry name" value="ION-TRANSLOCATING OXIDOREDUCTASE COMPLEX SUBUNIT B"/>
    <property type="match status" value="1"/>
</dbReference>
<dbReference type="HAMAP" id="MF_00463">
    <property type="entry name" value="RsxB_RnfB"/>
    <property type="match status" value="1"/>
</dbReference>
<dbReference type="EC" id="7.-.-.-" evidence="10"/>
<feature type="binding site" evidence="10">
    <location>
        <position position="48"/>
    </location>
    <ligand>
        <name>[4Fe-4S] cluster</name>
        <dbReference type="ChEBI" id="CHEBI:49883"/>
        <label>1</label>
    </ligand>
</feature>
<reference evidence="13" key="1">
    <citation type="submission" date="2020-08" db="EMBL/GenBank/DDBJ databases">
        <title>Genome public.</title>
        <authorList>
            <person name="Liu C."/>
            <person name="Sun Q."/>
        </authorList>
    </citation>
    <scope>NUCLEOTIDE SEQUENCE</scope>
    <source>
        <strain evidence="13">NSJ-15</strain>
    </source>
</reference>
<evidence type="ECO:0000256" key="7">
    <source>
        <dbReference type="ARBA" id="ARBA00023004"/>
    </source>
</evidence>
<evidence type="ECO:0000313" key="13">
    <source>
        <dbReference type="EMBL" id="MBC8610306.1"/>
    </source>
</evidence>
<feature type="binding site" evidence="10">
    <location>
        <position position="137"/>
    </location>
    <ligand>
        <name>[4Fe-4S] cluster</name>
        <dbReference type="ChEBI" id="CHEBI:49883"/>
        <label>2</label>
    </ligand>
</feature>
<sequence>MQILIPALIFAGLGIFAGLLLSIFSKVFAVKTDERVEKIREALPGANCGACGFSGCDGYAAKLVEDDSLKTNLCLPGGEETSRAISEILGKSFEAVEPMVAEVYCKGTSETTEDIFEYDGIYSCSACNLYYSGKGKCNYGCLGFGDCMNVCQYGAISIVDGRAHINESLCVGCGMCANVCPKGIIGIHKKAQKVVVKCFNCDPGKYTRNACTAGCIGCKKCEKTCQFDAIHVERNRARIDYDKCTNCGECAAVCPVKCILVKDI</sequence>
<dbReference type="PANTHER" id="PTHR43560:SF1">
    <property type="entry name" value="ION-TRANSLOCATING OXIDOREDUCTASE COMPLEX SUBUNIT B"/>
    <property type="match status" value="1"/>
</dbReference>
<keyword evidence="2 10" id="KW-0004">4Fe-4S</keyword>
<keyword evidence="10" id="KW-1003">Cell membrane</keyword>
<keyword evidence="8 10" id="KW-0411">Iron-sulfur</keyword>
<feature type="region of interest" description="Hydrophobic" evidence="10">
    <location>
        <begin position="1"/>
        <end position="25"/>
    </location>
</feature>
<evidence type="ECO:0000256" key="9">
    <source>
        <dbReference type="ARBA" id="ARBA00023136"/>
    </source>
</evidence>
<dbReference type="RefSeq" id="WP_187536272.1">
    <property type="nucleotide sequence ID" value="NZ_JACRTL010000001.1"/>
</dbReference>
<keyword evidence="14" id="KW-1185">Reference proteome</keyword>
<comment type="subunit">
    <text evidence="10">The complex is composed of six subunits: RnfA, RnfB, RnfC, RnfD, RnfE and RnfG.</text>
</comment>
<keyword evidence="3 10" id="KW-0479">Metal-binding</keyword>
<comment type="function">
    <text evidence="10">Part of a membrane-bound complex that couples electron transfer with translocation of ions across the membrane.</text>
</comment>
<protein>
    <recommendedName>
        <fullName evidence="10">Ion-translocating oxidoreductase complex subunit B</fullName>
        <ecNumber evidence="10">7.-.-.-</ecNumber>
    </recommendedName>
    <alternativeName>
        <fullName evidence="10">Rnf electron transport complex subunit B</fullName>
    </alternativeName>
</protein>
<dbReference type="InterPro" id="IPR017900">
    <property type="entry name" value="4Fe4S_Fe_S_CS"/>
</dbReference>
<keyword evidence="5 10" id="KW-1278">Translocase</keyword>
<feature type="binding site" evidence="10">
    <location>
        <position position="147"/>
    </location>
    <ligand>
        <name>[4Fe-4S] cluster</name>
        <dbReference type="ChEBI" id="CHEBI:49883"/>
        <label>2</label>
    </ligand>
</feature>
<feature type="domain" description="4Fe-4S" evidence="12">
    <location>
        <begin position="31"/>
        <end position="91"/>
    </location>
</feature>
<dbReference type="Pfam" id="PF04060">
    <property type="entry name" value="FeS"/>
    <property type="match status" value="1"/>
</dbReference>
<dbReference type="NCBIfam" id="TIGR01944">
    <property type="entry name" value="rnfB"/>
    <property type="match status" value="1"/>
</dbReference>
<dbReference type="InterPro" id="IPR010207">
    <property type="entry name" value="Elect_transpt_cplx_RnfB/RsxB"/>
</dbReference>
<dbReference type="InterPro" id="IPR050395">
    <property type="entry name" value="4Fe4S_Ferredoxin_RnfB"/>
</dbReference>
<comment type="caution">
    <text evidence="13">The sequence shown here is derived from an EMBL/GenBank/DDBJ whole genome shotgun (WGS) entry which is preliminary data.</text>
</comment>
<dbReference type="GO" id="GO:0046872">
    <property type="term" value="F:metal ion binding"/>
    <property type="evidence" value="ECO:0007669"/>
    <property type="project" value="UniProtKB-KW"/>
</dbReference>
<gene>
    <name evidence="10" type="primary">rnfB</name>
    <name evidence="13" type="ORF">H8702_04090</name>
</gene>
<proteinExistence type="inferred from homology"/>
<evidence type="ECO:0000256" key="6">
    <source>
        <dbReference type="ARBA" id="ARBA00022982"/>
    </source>
</evidence>
<feature type="binding site" evidence="10">
    <location>
        <position position="74"/>
    </location>
    <ligand>
        <name>[4Fe-4S] cluster</name>
        <dbReference type="ChEBI" id="CHEBI:49883"/>
        <label>1</label>
    </ligand>
</feature>
<comment type="caution">
    <text evidence="10">Lacks conserved residue(s) required for the propagation of feature annotation.</text>
</comment>
<dbReference type="PROSITE" id="PS00198">
    <property type="entry name" value="4FE4S_FER_1"/>
    <property type="match status" value="2"/>
</dbReference>
<evidence type="ECO:0000259" key="11">
    <source>
        <dbReference type="PROSITE" id="PS51379"/>
    </source>
</evidence>
<accession>A0A8J6PD60</accession>
<evidence type="ECO:0000256" key="1">
    <source>
        <dbReference type="ARBA" id="ARBA00022448"/>
    </source>
</evidence>
<evidence type="ECO:0000256" key="2">
    <source>
        <dbReference type="ARBA" id="ARBA00022485"/>
    </source>
</evidence>
<dbReference type="Gene3D" id="1.10.15.40">
    <property type="entry name" value="Electron transport complex subunit B, putative Fe-S cluster"/>
    <property type="match status" value="1"/>
</dbReference>